<keyword evidence="3 12" id="KW-0808">Transferase</keyword>
<dbReference type="Pfam" id="PF01363">
    <property type="entry name" value="FYVE"/>
    <property type="match status" value="1"/>
</dbReference>
<feature type="compositionally biased region" description="Basic residues" evidence="13">
    <location>
        <begin position="752"/>
        <end position="775"/>
    </location>
</feature>
<dbReference type="Pfam" id="PF01504">
    <property type="entry name" value="PIP5K"/>
    <property type="match status" value="1"/>
</dbReference>
<feature type="compositionally biased region" description="Polar residues" evidence="13">
    <location>
        <begin position="858"/>
        <end position="882"/>
    </location>
</feature>
<evidence type="ECO:0000259" key="15">
    <source>
        <dbReference type="PROSITE" id="PS51455"/>
    </source>
</evidence>
<keyword evidence="17" id="KW-1185">Reference proteome</keyword>
<dbReference type="SMART" id="SM00064">
    <property type="entry name" value="FYVE"/>
    <property type="match status" value="1"/>
</dbReference>
<feature type="region of interest" description="Disordered" evidence="13">
    <location>
        <begin position="717"/>
        <end position="775"/>
    </location>
</feature>
<dbReference type="Gene3D" id="3.30.800.10">
    <property type="entry name" value="Phosphatidylinositol Phosphate Kinase II Beta"/>
    <property type="match status" value="1"/>
</dbReference>
<dbReference type="InterPro" id="IPR017455">
    <property type="entry name" value="Znf_FYVE-rel"/>
</dbReference>
<dbReference type="PROSITE" id="PS51455">
    <property type="entry name" value="PIPK"/>
    <property type="match status" value="1"/>
</dbReference>
<keyword evidence="9 12" id="KW-0067">ATP-binding</keyword>
<dbReference type="PANTHER" id="PTHR45748:SF7">
    <property type="entry name" value="1-PHOSPHATIDYLINOSITOL 3-PHOSPHATE 5-KINASE-RELATED"/>
    <property type="match status" value="1"/>
</dbReference>
<feature type="compositionally biased region" description="Low complexity" evidence="13">
    <location>
        <begin position="1"/>
        <end position="15"/>
    </location>
</feature>
<feature type="compositionally biased region" description="Polar residues" evidence="13">
    <location>
        <begin position="504"/>
        <end position="515"/>
    </location>
</feature>
<evidence type="ECO:0000256" key="6">
    <source>
        <dbReference type="ARBA" id="ARBA00022771"/>
    </source>
</evidence>
<feature type="compositionally biased region" description="Polar residues" evidence="13">
    <location>
        <begin position="2310"/>
        <end position="2321"/>
    </location>
</feature>
<feature type="region of interest" description="Disordered" evidence="13">
    <location>
        <begin position="2310"/>
        <end position="2329"/>
    </location>
</feature>
<dbReference type="SUPFAM" id="SSF57903">
    <property type="entry name" value="FYVE/PHD zinc finger"/>
    <property type="match status" value="1"/>
</dbReference>
<evidence type="ECO:0000256" key="3">
    <source>
        <dbReference type="ARBA" id="ARBA00022679"/>
    </source>
</evidence>
<dbReference type="FunFam" id="3.30.800.10:FF:000005">
    <property type="entry name" value="1-phosphatidylinositol-3-phosphate 5-kinase (Fab1)"/>
    <property type="match status" value="1"/>
</dbReference>
<feature type="compositionally biased region" description="Polar residues" evidence="13">
    <location>
        <begin position="656"/>
        <end position="670"/>
    </location>
</feature>
<feature type="compositionally biased region" description="Pro residues" evidence="13">
    <location>
        <begin position="2219"/>
        <end position="2235"/>
    </location>
</feature>
<feature type="region of interest" description="Disordered" evidence="13">
    <location>
        <begin position="1977"/>
        <end position="2119"/>
    </location>
</feature>
<evidence type="ECO:0000256" key="4">
    <source>
        <dbReference type="ARBA" id="ARBA00022723"/>
    </source>
</evidence>
<dbReference type="InterPro" id="IPR027483">
    <property type="entry name" value="PInositol-4-P-4/5-kinase_C_sf"/>
</dbReference>
<evidence type="ECO:0000259" key="14">
    <source>
        <dbReference type="PROSITE" id="PS50178"/>
    </source>
</evidence>
<feature type="compositionally biased region" description="Low complexity" evidence="13">
    <location>
        <begin position="419"/>
        <end position="430"/>
    </location>
</feature>
<feature type="domain" description="PIPK" evidence="15">
    <location>
        <begin position="2295"/>
        <end position="2619"/>
    </location>
</feature>
<feature type="region of interest" description="Disordered" evidence="13">
    <location>
        <begin position="338"/>
        <end position="532"/>
    </location>
</feature>
<keyword evidence="6 11" id="KW-0863">Zinc-finger</keyword>
<feature type="compositionally biased region" description="Low complexity" evidence="13">
    <location>
        <begin position="162"/>
        <end position="181"/>
    </location>
</feature>
<dbReference type="Gene3D" id="3.30.40.10">
    <property type="entry name" value="Zinc/RING finger domain, C3HC4 (zinc finger)"/>
    <property type="match status" value="1"/>
</dbReference>
<feature type="region of interest" description="Disordered" evidence="13">
    <location>
        <begin position="2645"/>
        <end position="2676"/>
    </location>
</feature>
<dbReference type="InterPro" id="IPR013083">
    <property type="entry name" value="Znf_RING/FYVE/PHD"/>
</dbReference>
<feature type="region of interest" description="Disordered" evidence="13">
    <location>
        <begin position="100"/>
        <end position="181"/>
    </location>
</feature>
<feature type="domain" description="FYVE-type" evidence="14">
    <location>
        <begin position="571"/>
        <end position="630"/>
    </location>
</feature>
<dbReference type="SMART" id="SM00330">
    <property type="entry name" value="PIPKc"/>
    <property type="match status" value="1"/>
</dbReference>
<evidence type="ECO:0000256" key="5">
    <source>
        <dbReference type="ARBA" id="ARBA00022741"/>
    </source>
</evidence>
<sequence>MADSPRSSYSPFRSSTTIPEHVGNWSSRRRGSLSLSQTLLDFSSPPADLEQIHASSCQTPGLTSFSLASPPSASTEQLLLGGLYSRVKSVAAAVRDAVGVQSGGSDRCGDVGSESYRGNAGSRDSFLSGASDEPSGRGAPTPPLSPTKFQLPLAGKKSRYTSGSSPKSGSRVSSNSSSIDTSSAGLFAPPAALRKVNLLANGVTVPSLAPVTVYRDVSGYASGGEPIGNTVVGRQDISGSPQKPEGKWKGKDPQNPTVNALLGATGTVIAGTAGQPPVSIQSAAGGDDDDNDDDATIDNRDRDDGSLFVGDEEFGSVMTDEEAITDSSDDDDNLVLLNSRLPGGHDVAQLRSSRKAASTASKSPANISRDTNSLSKTRSNGSTLLPPPARDINGLGLSLDSDQMFSNSHTPLPSPPGTNPTNPTTISSTLGLPQPLEKNHSSALQQQMQNSGPSGHLSLPPPNLKPLPDPALRRKRPPPPVSRISTDQSQLLPGFKITREPSSDTESSHAATSNDGNHKQSGDSSVYRQGFDDAGISSDTGITGAGNSEAVSQALRQLRMGNLTRDFWMKDEVCKECFLCGNTFSAWRRKHHCRLCGQIFCSKCTTLITGERFGHQGSMRVCNPCLAIVNDYQDESDSDEFSSSTVFHNSRAMDQRNGTPTGNSPSNSAAATPIGEPMTPFSMPKDMRLGTTPLMAIPATRMMAGKNPNRRSQILEINAELPSPPRPSSVRSGKVSLPRAGATASLKNPIGHPHHHHHHHHHHHNHHHKQHSRSHRWLGNTSVINERAPFHRNPVDELGSHRRLPAFHSDNIIDPDLAPYMSDEDISDPDQMSIFATIAPKYPEGFGSGTAAHAFAATTQSDNTSSAGPKTSNPSKSKSRNPGSAGGMASILAGGIGAGDPGSPKNSLLHPARSTRKRGASFLGNMQPRPPTRSGKGHRLMRSLVGTVGESSLFSGAGANAIPSPRAIRTASMRGPLMPLVELNTASLNHVRTLLRQLLKDSEIKEVDKWERALMPILLKSTDDLNPDVRVGDTIDIRHYVKVKRIPGGTPGDTTYVSGVVFTKNLALKIMPRSVPQPRIVIITFPIEYQRHQQQLMSLEPVIAQEKDFLQNMVNRIIALRPTLLLVEKNISGVALQLLSQANIATAHLVKPSVIEAVARCAQADIFSSIDKLALPSYRIGRCASFDVKTFVHDDIPGRKKTFMYFSGCPKELGCTIVLRGGDMTTLATVKRITELMVYVVYNLKLETCLMRDEFVNIPSTPATGVVSAQPTPQVPEPSPPASPEPVPADPEKSVIPDGEEEKDEPDQPTSPPPPLPQSISSRLPDDLLPDDIPMPTYYEDMVRNHETKVLSASPFVKYMQPYLLMRARELERRLVYLRRLKDSQPVEEEEEGPETETEAEMDMAAHAQATEKIEGGKAGPPEVFQLVQPEMVHGDIKNGMTKKMAEVLRAIHDAEYDKALYVYETQKKQWENYLAQYDDLFDPCAHQNIAILYSLVCTITMVPCEGPEIRRLEFYVQDPDWPLEQTDCTLGQYVEYLCDTAFKTCNSDTCDKKMIDHHRSYVHGQARVNVFVRDKMPSPIQGMHDSISMWSYCKICPDMSSPPIPMSESTWKYSFGKYLELAFWSSEMKLKSGSCVHDLNRDHVRCFGYRGLTVLFQYEPIELLEIVVPRTKIAYKPEIDLRIKNECYTQYEDKMNRFFASVNSRLRDIKVNSVSSDKIDACKAEIETLKATADTEHNWLIKKLQEKYNKSKYFEIIPLNRALRALQERVVEWDARFSAFDNDYFPSEKDIRRLAALQLKRLFIDNPNTAIQSDNERTPTPGKEGKPATVDGTTTPSEVESTPGEMSSKQAHDVLASVVEEDAESSPKNDASKENRATLEKNEDNADASSITTVIPESRRESLDDATPGQELPFEQAVPSLPEATSSENPEPSSPTAVVRPKSQSIPSIIEAVNQEIQVDPTKGSAHRPSIVALVRDSSIPRPVDGRRKVPPPFGRTHSVPAVPQRKPETTGPSGTILRPLTYATSMPIKKAPDSIRGKDKIRADKKVAEKTRLASLTPRKTQEKSQIPRSIPPPKRRESKVSNLAKHFEQLSREFEKERAREKKQQQAKRSRALPVATSKPVVEVYRSVREAVEELSDEEPPVEVPTPGRGLSNLTESTESTVTLRSPEELLSPEDAIPLTPSEPPEESEELIAPPSQVQSDADVSDEASLTSDPETVPPPPSIADALPPPLDTPLQEKRAWMKTLSNFWAERSASGWSSLEYPLHPTDHVFNDSDIIVREDEPSSLIAFALNSQDYEIKLDSIRNSDTLGTERPQSSEEALPSHLFDGKEHPELERSLLKTTGTHLKYQFQEGSAKMFCKIFYAEQFDALRQNCGVADRYVESLSRCVKWDSKGGKTKSVFLKTQDERIVLKALSPIETAAFIKFAPAYFQFMSQAFFHELPTVIAKMLGFYQICIKNATTGTDIKWDVLVMENLFYDRKTTRIFDLKGSMRNRYTHATGDQNEVLLDENMVEFIYESPLFVREHSKKLLRASLWNDTLFLSRQNVMDYSLMIGIDEAKKELVVGIIDCIRTFTWDKKLESWVKEKGFAGGGGKKPTVTSPREYKHRFREAMQRYVLEAPSCWHLFRVGKYMGAVPVRLQPTETKESLGSTTTATTATEGKDQLEQQQQVDNE</sequence>
<evidence type="ECO:0000256" key="10">
    <source>
        <dbReference type="ARBA" id="ARBA00075294"/>
    </source>
</evidence>
<keyword evidence="7 12" id="KW-0418">Kinase</keyword>
<evidence type="ECO:0000256" key="7">
    <source>
        <dbReference type="ARBA" id="ARBA00022777"/>
    </source>
</evidence>
<dbReference type="InterPro" id="IPR027409">
    <property type="entry name" value="GroEL-like_apical_dom_sf"/>
</dbReference>
<organism evidence="16 17">
    <name type="scientific">Tuber aestivum</name>
    <name type="common">summer truffle</name>
    <dbReference type="NCBI Taxonomy" id="59557"/>
    <lineage>
        <taxon>Eukaryota</taxon>
        <taxon>Fungi</taxon>
        <taxon>Dikarya</taxon>
        <taxon>Ascomycota</taxon>
        <taxon>Pezizomycotina</taxon>
        <taxon>Pezizomycetes</taxon>
        <taxon>Pezizales</taxon>
        <taxon>Tuberaceae</taxon>
        <taxon>Tuber</taxon>
    </lineage>
</organism>
<feature type="region of interest" description="Disordered" evidence="13">
    <location>
        <begin position="639"/>
        <end position="682"/>
    </location>
</feature>
<dbReference type="GO" id="GO:0005524">
    <property type="term" value="F:ATP binding"/>
    <property type="evidence" value="ECO:0007669"/>
    <property type="project" value="UniProtKB-UniRule"/>
</dbReference>
<protein>
    <recommendedName>
        <fullName evidence="2">1-phosphatidylinositol-3-phosphate 5-kinase</fullName>
        <ecNumber evidence="2">2.7.1.150</ecNumber>
    </recommendedName>
    <alternativeName>
        <fullName evidence="10">Type III PIP kinase</fullName>
    </alternativeName>
</protein>
<gene>
    <name evidence="16" type="ORF">GSTUAT00006102001</name>
</gene>
<dbReference type="CDD" id="cd03334">
    <property type="entry name" value="Fab1_TCP"/>
    <property type="match status" value="1"/>
</dbReference>
<evidence type="ECO:0000256" key="12">
    <source>
        <dbReference type="PROSITE-ProRule" id="PRU00781"/>
    </source>
</evidence>
<dbReference type="Proteomes" id="UP001412239">
    <property type="component" value="Unassembled WGS sequence"/>
</dbReference>
<evidence type="ECO:0000256" key="8">
    <source>
        <dbReference type="ARBA" id="ARBA00022833"/>
    </source>
</evidence>
<dbReference type="GO" id="GO:0046854">
    <property type="term" value="P:phosphatidylinositol phosphate biosynthetic process"/>
    <property type="evidence" value="ECO:0007669"/>
    <property type="project" value="TreeGrafter"/>
</dbReference>
<feature type="compositionally biased region" description="Basic and acidic residues" evidence="13">
    <location>
        <begin position="2077"/>
        <end position="2107"/>
    </location>
</feature>
<comment type="catalytic activity">
    <reaction evidence="1">
        <text>a 1,2-diacyl-sn-glycero-3-phospho-(1D-myo-inositol-3-phosphate) + ATP = a 1,2-diacyl-sn-glycero-3-phospho-(1D-myo-inositol-3,5-bisphosphate) + ADP + H(+)</text>
        <dbReference type="Rhea" id="RHEA:13609"/>
        <dbReference type="ChEBI" id="CHEBI:15378"/>
        <dbReference type="ChEBI" id="CHEBI:30616"/>
        <dbReference type="ChEBI" id="CHEBI:57923"/>
        <dbReference type="ChEBI" id="CHEBI:58088"/>
        <dbReference type="ChEBI" id="CHEBI:456216"/>
        <dbReference type="EC" id="2.7.1.150"/>
    </reaction>
</comment>
<evidence type="ECO:0000256" key="2">
    <source>
        <dbReference type="ARBA" id="ARBA00012009"/>
    </source>
</evidence>
<accession>A0A292PQ96</accession>
<feature type="compositionally biased region" description="Polar residues" evidence="13">
    <location>
        <begin position="366"/>
        <end position="383"/>
    </location>
</feature>
<dbReference type="Gene3D" id="3.30.810.10">
    <property type="entry name" value="2-Layer Sandwich"/>
    <property type="match status" value="1"/>
</dbReference>
<dbReference type="GO" id="GO:0000329">
    <property type="term" value="C:fungal-type vacuole membrane"/>
    <property type="evidence" value="ECO:0007669"/>
    <property type="project" value="TreeGrafter"/>
</dbReference>
<reference evidence="16" key="1">
    <citation type="submission" date="2015-10" db="EMBL/GenBank/DDBJ databases">
        <authorList>
            <person name="Regsiter A."/>
            <person name="william w."/>
        </authorList>
    </citation>
    <scope>NUCLEOTIDE SEQUENCE</scope>
    <source>
        <strain evidence="16">Montdore</strain>
    </source>
</reference>
<evidence type="ECO:0000256" key="9">
    <source>
        <dbReference type="ARBA" id="ARBA00022840"/>
    </source>
</evidence>
<dbReference type="EMBL" id="LN891069">
    <property type="protein sequence ID" value="CUS09812.1"/>
    <property type="molecule type" value="Genomic_DNA"/>
</dbReference>
<dbReference type="PANTHER" id="PTHR45748">
    <property type="entry name" value="1-PHOSPHATIDYLINOSITOL 3-PHOSPHATE 5-KINASE-RELATED"/>
    <property type="match status" value="1"/>
</dbReference>
<feature type="compositionally biased region" description="Low complexity" evidence="13">
    <location>
        <begin position="1923"/>
        <end position="1938"/>
    </location>
</feature>
<dbReference type="EC" id="2.7.1.150" evidence="2"/>
<feature type="compositionally biased region" description="Polar residues" evidence="13">
    <location>
        <begin position="2200"/>
        <end position="2217"/>
    </location>
</feature>
<feature type="compositionally biased region" description="Pro residues" evidence="13">
    <location>
        <begin position="1273"/>
        <end position="1289"/>
    </location>
</feature>
<dbReference type="SUPFAM" id="SSF56104">
    <property type="entry name" value="SAICAR synthase-like"/>
    <property type="match status" value="1"/>
</dbReference>
<dbReference type="SUPFAM" id="SSF52029">
    <property type="entry name" value="GroEL apical domain-like"/>
    <property type="match status" value="1"/>
</dbReference>
<dbReference type="CDD" id="cd17300">
    <property type="entry name" value="PIPKc_PIKfyve"/>
    <property type="match status" value="1"/>
</dbReference>
<feature type="region of interest" description="Disordered" evidence="13">
    <location>
        <begin position="1809"/>
        <end position="1944"/>
    </location>
</feature>
<proteinExistence type="predicted"/>
<evidence type="ECO:0000313" key="17">
    <source>
        <dbReference type="Proteomes" id="UP001412239"/>
    </source>
</evidence>
<feature type="region of interest" description="Disordered" evidence="13">
    <location>
        <begin position="223"/>
        <end position="255"/>
    </location>
</feature>
<evidence type="ECO:0000256" key="13">
    <source>
        <dbReference type="SAM" id="MobiDB-lite"/>
    </source>
</evidence>
<dbReference type="InterPro" id="IPR002498">
    <property type="entry name" value="PInositol-4-P-4/5-kinase_core"/>
</dbReference>
<keyword evidence="8" id="KW-0862">Zinc</keyword>
<feature type="region of interest" description="Disordered" evidence="13">
    <location>
        <begin position="1266"/>
        <end position="1335"/>
    </location>
</feature>
<dbReference type="InterPro" id="IPR027484">
    <property type="entry name" value="PInositol-4-P-5-kinase_N"/>
</dbReference>
<dbReference type="GO" id="GO:0010008">
    <property type="term" value="C:endosome membrane"/>
    <property type="evidence" value="ECO:0007669"/>
    <property type="project" value="TreeGrafter"/>
</dbReference>
<dbReference type="FunFam" id="3.50.7.10:FF:000007">
    <property type="entry name" value="1-phosphatidylinositol 3-phosphate 5-kinase isoform X1"/>
    <property type="match status" value="1"/>
</dbReference>
<evidence type="ECO:0000313" key="16">
    <source>
        <dbReference type="EMBL" id="CUS09812.1"/>
    </source>
</evidence>
<dbReference type="PROSITE" id="PS50178">
    <property type="entry name" value="ZF_FYVE"/>
    <property type="match status" value="1"/>
</dbReference>
<dbReference type="GO" id="GO:0008270">
    <property type="term" value="F:zinc ion binding"/>
    <property type="evidence" value="ECO:0007669"/>
    <property type="project" value="UniProtKB-KW"/>
</dbReference>
<feature type="compositionally biased region" description="Polar residues" evidence="13">
    <location>
        <begin position="2155"/>
        <end position="2167"/>
    </location>
</feature>
<evidence type="ECO:0000256" key="11">
    <source>
        <dbReference type="PROSITE-ProRule" id="PRU00091"/>
    </source>
</evidence>
<feature type="compositionally biased region" description="Polar residues" evidence="13">
    <location>
        <begin position="400"/>
        <end position="409"/>
    </location>
</feature>
<dbReference type="InterPro" id="IPR044769">
    <property type="entry name" value="PIKfyve_PIPKc"/>
</dbReference>
<feature type="region of interest" description="Disordered" evidence="13">
    <location>
        <begin position="270"/>
        <end position="309"/>
    </location>
</feature>
<evidence type="ECO:0000256" key="1">
    <source>
        <dbReference type="ARBA" id="ARBA00000768"/>
    </source>
</evidence>
<feature type="region of interest" description="Disordered" evidence="13">
    <location>
        <begin position="1"/>
        <end position="29"/>
    </location>
</feature>
<dbReference type="FunFam" id="3.30.40.10:FF:000283">
    <property type="entry name" value="1-phosphatidylinositol-3-phosphate 5-kinase (Fab1)"/>
    <property type="match status" value="1"/>
</dbReference>
<keyword evidence="4" id="KW-0479">Metal-binding</keyword>
<feature type="compositionally biased region" description="Acidic residues" evidence="13">
    <location>
        <begin position="286"/>
        <end position="296"/>
    </location>
</feature>
<feature type="compositionally biased region" description="Basic and acidic residues" evidence="13">
    <location>
        <begin position="1866"/>
        <end position="1885"/>
    </location>
</feature>
<dbReference type="Pfam" id="PF00118">
    <property type="entry name" value="Cpn60_TCP1"/>
    <property type="match status" value="1"/>
</dbReference>
<dbReference type="FunFam" id="3.30.810.10:FF:000001">
    <property type="entry name" value="1-phosphatidylinositol 3-phosphate 5-kinase FAB1"/>
    <property type="match status" value="1"/>
</dbReference>
<feature type="compositionally biased region" description="Pro residues" evidence="13">
    <location>
        <begin position="459"/>
        <end position="469"/>
    </location>
</feature>
<feature type="compositionally biased region" description="Polar residues" evidence="13">
    <location>
        <begin position="1832"/>
        <end position="1850"/>
    </location>
</feature>
<feature type="compositionally biased region" description="Low complexity" evidence="13">
    <location>
        <begin position="355"/>
        <end position="365"/>
    </location>
</feature>
<dbReference type="GO" id="GO:0000285">
    <property type="term" value="F:1-phosphatidylinositol-3-phosphate 5-kinase activity"/>
    <property type="evidence" value="ECO:0007669"/>
    <property type="project" value="UniProtKB-EC"/>
</dbReference>
<feature type="compositionally biased region" description="Acidic residues" evidence="13">
    <location>
        <begin position="1298"/>
        <end position="1307"/>
    </location>
</feature>
<feature type="region of interest" description="Disordered" evidence="13">
    <location>
        <begin position="2135"/>
        <end position="2237"/>
    </location>
</feature>
<dbReference type="InterPro" id="IPR011011">
    <property type="entry name" value="Znf_FYVE_PHD"/>
</dbReference>
<dbReference type="InterPro" id="IPR000306">
    <property type="entry name" value="Znf_FYVE"/>
</dbReference>
<feature type="compositionally biased region" description="Basic and acidic residues" evidence="13">
    <location>
        <begin position="2032"/>
        <end position="2054"/>
    </location>
</feature>
<dbReference type="Gene3D" id="3.50.7.10">
    <property type="entry name" value="GroEL"/>
    <property type="match status" value="1"/>
</dbReference>
<feature type="region of interest" description="Disordered" evidence="13">
    <location>
        <begin position="858"/>
        <end position="938"/>
    </location>
</feature>
<name>A0A292PQ96_9PEZI</name>
<dbReference type="InterPro" id="IPR002423">
    <property type="entry name" value="Cpn60/GroEL/TCP-1"/>
</dbReference>
<keyword evidence="5 12" id="KW-0547">Nucleotide-binding</keyword>